<dbReference type="RefSeq" id="WP_307041664.1">
    <property type="nucleotide sequence ID" value="NZ_JAUSYY010000001.1"/>
</dbReference>
<dbReference type="Proteomes" id="UP001239083">
    <property type="component" value="Unassembled WGS sequence"/>
</dbReference>
<dbReference type="InterPro" id="IPR002909">
    <property type="entry name" value="IPT_dom"/>
</dbReference>
<dbReference type="InterPro" id="IPR013783">
    <property type="entry name" value="Ig-like_fold"/>
</dbReference>
<gene>
    <name evidence="2" type="ORF">QFZ26_001980</name>
</gene>
<evidence type="ECO:0000259" key="1">
    <source>
        <dbReference type="Pfam" id="PF01833"/>
    </source>
</evidence>
<accession>A0ABU0R8M3</accession>
<dbReference type="SUPFAM" id="SSF81296">
    <property type="entry name" value="E set domains"/>
    <property type="match status" value="1"/>
</dbReference>
<dbReference type="Gene3D" id="2.60.40.10">
    <property type="entry name" value="Immunoglobulins"/>
    <property type="match status" value="1"/>
</dbReference>
<evidence type="ECO:0000313" key="3">
    <source>
        <dbReference type="Proteomes" id="UP001239083"/>
    </source>
</evidence>
<dbReference type="EMBL" id="JAUSYY010000001">
    <property type="protein sequence ID" value="MDQ0894425.1"/>
    <property type="molecule type" value="Genomic_DNA"/>
</dbReference>
<organism evidence="2 3">
    <name type="scientific">Agromyces ramosus</name>
    <dbReference type="NCBI Taxonomy" id="33879"/>
    <lineage>
        <taxon>Bacteria</taxon>
        <taxon>Bacillati</taxon>
        <taxon>Actinomycetota</taxon>
        <taxon>Actinomycetes</taxon>
        <taxon>Micrococcales</taxon>
        <taxon>Microbacteriaceae</taxon>
        <taxon>Agromyces</taxon>
    </lineage>
</organism>
<dbReference type="Pfam" id="PF01833">
    <property type="entry name" value="TIG"/>
    <property type="match status" value="1"/>
</dbReference>
<reference evidence="2 3" key="1">
    <citation type="submission" date="2023-07" db="EMBL/GenBank/DDBJ databases">
        <title>Comparative genomics of wheat-associated soil bacteria to identify genetic determinants of phenazine resistance.</title>
        <authorList>
            <person name="Mouncey N."/>
        </authorList>
    </citation>
    <scope>NUCLEOTIDE SEQUENCE [LARGE SCALE GENOMIC DNA]</scope>
    <source>
        <strain evidence="2 3">V3I3</strain>
    </source>
</reference>
<feature type="domain" description="IPT/TIG" evidence="1">
    <location>
        <begin position="153"/>
        <end position="226"/>
    </location>
</feature>
<keyword evidence="3" id="KW-1185">Reference proteome</keyword>
<comment type="caution">
    <text evidence="2">The sequence shown here is derived from an EMBL/GenBank/DDBJ whole genome shotgun (WGS) entry which is preliminary data.</text>
</comment>
<name>A0ABU0R8M3_9MICO</name>
<dbReference type="InterPro" id="IPR014756">
    <property type="entry name" value="Ig_E-set"/>
</dbReference>
<proteinExistence type="predicted"/>
<sequence length="236" mass="24370">MTTALARRFKVDLSTIAAPTSWVNLKGINDLATPVSPTLQAADDYDSNGFNSFEKTMQGWVVTAKARRATNAGVFDPGQELVRLANLQFGDLARLNIRWYDRFGAPEAYQGIAICGFVPSKTGVADLDEATMTFTGDGILTAITNPYAAAAVPVVLAATPSGASVGQLVTITGTGFIGTVPTTGVKFNSVNATSWSVVSDNTIVAVMPAGSAGVGNIVVTNAAGASTPAFPYTRGA</sequence>
<protein>
    <recommendedName>
        <fullName evidence="1">IPT/TIG domain-containing protein</fullName>
    </recommendedName>
</protein>
<dbReference type="NCBIfam" id="NF047353">
    <property type="entry name" value="tube_lmo2291"/>
    <property type="match status" value="1"/>
</dbReference>
<evidence type="ECO:0000313" key="2">
    <source>
        <dbReference type="EMBL" id="MDQ0894425.1"/>
    </source>
</evidence>